<sequence>MQPIQVSILSKIATEDGDEQTIEQELEGRFKERDDHWLLKYTEKPGTSEQVQTTVKAYEKEVTVIRQGEISYRQRYRPEEITTCVVTTPGGNMDMEVNTLDYSREQTGDGGLIRFTFRLRMGGENMGRYQLSIGWTEVPEAT</sequence>
<evidence type="ECO:0000313" key="1">
    <source>
        <dbReference type="EMBL" id="SDC51320.1"/>
    </source>
</evidence>
<dbReference type="InterPro" id="IPR012674">
    <property type="entry name" value="Calycin"/>
</dbReference>
<evidence type="ECO:0000313" key="2">
    <source>
        <dbReference type="Proteomes" id="UP000199387"/>
    </source>
</evidence>
<organism evidence="1 2">
    <name type="scientific">Melghirimyces thermohalophilus</name>
    <dbReference type="NCBI Taxonomy" id="1236220"/>
    <lineage>
        <taxon>Bacteria</taxon>
        <taxon>Bacillati</taxon>
        <taxon>Bacillota</taxon>
        <taxon>Bacilli</taxon>
        <taxon>Bacillales</taxon>
        <taxon>Thermoactinomycetaceae</taxon>
        <taxon>Melghirimyces</taxon>
    </lineage>
</organism>
<accession>A0A1G6M785</accession>
<dbReference type="STRING" id="1236220.SAMN04488112_10941"/>
<dbReference type="EMBL" id="FMZA01000009">
    <property type="protein sequence ID" value="SDC51320.1"/>
    <property type="molecule type" value="Genomic_DNA"/>
</dbReference>
<reference evidence="1 2" key="1">
    <citation type="submission" date="2016-10" db="EMBL/GenBank/DDBJ databases">
        <authorList>
            <person name="de Groot N.N."/>
        </authorList>
    </citation>
    <scope>NUCLEOTIDE SEQUENCE [LARGE SCALE GENOMIC DNA]</scope>
    <source>
        <strain evidence="1 2">DSM 45514</strain>
    </source>
</reference>
<dbReference type="Pfam" id="PF09148">
    <property type="entry name" value="DUF1934"/>
    <property type="match status" value="1"/>
</dbReference>
<dbReference type="AlphaFoldDB" id="A0A1G6M785"/>
<gene>
    <name evidence="1" type="ORF">SAMN04488112_10941</name>
</gene>
<name>A0A1G6M785_9BACL</name>
<dbReference type="InterPro" id="IPR015231">
    <property type="entry name" value="DUF1934"/>
</dbReference>
<dbReference type="Gene3D" id="2.40.128.20">
    <property type="match status" value="1"/>
</dbReference>
<dbReference type="RefSeq" id="WP_176757904.1">
    <property type="nucleotide sequence ID" value="NZ_FMZA01000009.1"/>
</dbReference>
<keyword evidence="2" id="KW-1185">Reference proteome</keyword>
<proteinExistence type="predicted"/>
<protein>
    <submittedName>
        <fullName evidence="1">Uncharacterized beta-barrel protein YwiB, DUF1934 family</fullName>
    </submittedName>
</protein>
<dbReference type="Proteomes" id="UP000199387">
    <property type="component" value="Unassembled WGS sequence"/>
</dbReference>
<dbReference type="SUPFAM" id="SSF50814">
    <property type="entry name" value="Lipocalins"/>
    <property type="match status" value="1"/>
</dbReference>